<dbReference type="InterPro" id="IPR006528">
    <property type="entry name" value="Phage_head_morphogenesis_dom"/>
</dbReference>
<accession>D6PKS8</accession>
<organism evidence="2">
    <name type="scientific">uncultured organism MedDCM-OCT-S08-C700</name>
    <dbReference type="NCBI Taxonomy" id="743641"/>
    <lineage>
        <taxon>unclassified sequences</taxon>
        <taxon>environmental samples</taxon>
    </lineage>
</organism>
<dbReference type="Pfam" id="PF04233">
    <property type="entry name" value="Phage_Mu_F"/>
    <property type="match status" value="1"/>
</dbReference>
<evidence type="ECO:0000259" key="1">
    <source>
        <dbReference type="Pfam" id="PF04233"/>
    </source>
</evidence>
<protein>
    <submittedName>
        <fullName evidence="2">Phage putative head morphogenesis protein SPP1 gp7</fullName>
    </submittedName>
</protein>
<dbReference type="NCBIfam" id="TIGR01641">
    <property type="entry name" value="phageSPP1_gp7"/>
    <property type="match status" value="1"/>
</dbReference>
<sequence length="396" mass="44368">MAVPEAFYREAIDLNRYSNKVQFQIASQFNEVILDVLRKIRDLEGNSPTTTARLRSILAQMVDSLKGWENESAAYMIDEIQNLAEFQVGFVQDQLQRVLPKGEFQVNTVSVSPDFAKSIVTKDPTAMTIRLRDKDGVFRSAQFALTAKRGSEISLPNGDTVKKAFRGISENSASKLSRAIRLGVLEGESLPKIARRLKGPNLRFNAKPQNSIALNSALKNSEGMLLSNKQIQTVVRTTVNQVQNAASQAVYSANKDITSRYQYVATLDARTSSICQRLDGQLFRYDQGPVPPQHFNCRSTTVPVIDDDDLARAFPNTRPSATGRVPQDTNYATWLKDNPDLQEKVLGKKKRYFNYLMSPKRGTKQLNPTNALKKIIREDGTELTLVELADKYKDAN</sequence>
<dbReference type="AlphaFoldDB" id="D6PKS8"/>
<dbReference type="EMBL" id="GU943133">
    <property type="protein sequence ID" value="ADD96329.1"/>
    <property type="molecule type" value="Genomic_DNA"/>
</dbReference>
<reference evidence="2" key="1">
    <citation type="journal article" date="2010" name="ISME J.">
        <title>Metagenome of the Mediterranean deep chlorophyll maximum studied by direct and fosmid library 454 pyrosequencing.</title>
        <authorList>
            <person name="Ghai R."/>
            <person name="Martin-Cuadrado A.B."/>
            <person name="Molto A.G."/>
            <person name="Heredia I.G."/>
            <person name="Cabrera R."/>
            <person name="Martin J."/>
            <person name="Verdu M."/>
            <person name="Deschamps P."/>
            <person name="Moreira D."/>
            <person name="Lopez-Garcia P."/>
            <person name="Mira A."/>
            <person name="Rodriguez-Valera F."/>
        </authorList>
    </citation>
    <scope>NUCLEOTIDE SEQUENCE</scope>
</reference>
<name>D6PKS8_9ZZZZ</name>
<evidence type="ECO:0000313" key="2">
    <source>
        <dbReference type="EMBL" id="ADD96329.1"/>
    </source>
</evidence>
<proteinExistence type="predicted"/>
<feature type="domain" description="Phage head morphogenesis" evidence="1">
    <location>
        <begin position="176"/>
        <end position="301"/>
    </location>
</feature>